<reference evidence="2" key="1">
    <citation type="submission" date="2015-08" db="EMBL/GenBank/DDBJ databases">
        <authorList>
            <person name="Varghese N."/>
        </authorList>
    </citation>
    <scope>NUCLEOTIDE SEQUENCE [LARGE SCALE GENOMIC DNA]</scope>
    <source>
        <strain evidence="2">JCM 18476</strain>
    </source>
</reference>
<dbReference type="RefSeq" id="WP_055463446.1">
    <property type="nucleotide sequence ID" value="NZ_CYHG01000007.1"/>
</dbReference>
<dbReference type="EMBL" id="CYHG01000007">
    <property type="protein sequence ID" value="CUB04500.1"/>
    <property type="molecule type" value="Genomic_DNA"/>
</dbReference>
<dbReference type="Gene3D" id="3.40.30.10">
    <property type="entry name" value="Glutaredoxin"/>
    <property type="match status" value="1"/>
</dbReference>
<dbReference type="InterPro" id="IPR036249">
    <property type="entry name" value="Thioredoxin-like_sf"/>
</dbReference>
<sequence length="235" mass="25521">MTFTYLFDPLCGWCYATAPAIKALRESELGNIAMAPVGLFYNPRPTSAIAEHAKTNDERIQSLSGLEFSDAYFENVLKKPDGVFSSRALTLATLFLESQQLGLAGELLHTAQIRRYVDGVDTSEAAEVAKIATQVAADRGIEVNPQELLELLQDGSPLQQQADQMVQQASQLLSRLPGSGGVPQLIMTNENGQNYIFSGADLYQGAEGFLGLVNTIQMALSGKITPEMMAQMEQK</sequence>
<evidence type="ECO:0008006" key="3">
    <source>
        <dbReference type="Google" id="ProtNLM"/>
    </source>
</evidence>
<gene>
    <name evidence="1" type="ORF">Ga0061065_10773</name>
</gene>
<organism evidence="1 2">
    <name type="scientific">Marinomonas fungiae</name>
    <dbReference type="NCBI Taxonomy" id="1137284"/>
    <lineage>
        <taxon>Bacteria</taxon>
        <taxon>Pseudomonadati</taxon>
        <taxon>Pseudomonadota</taxon>
        <taxon>Gammaproteobacteria</taxon>
        <taxon>Oceanospirillales</taxon>
        <taxon>Oceanospirillaceae</taxon>
        <taxon>Marinomonas</taxon>
    </lineage>
</organism>
<accession>A0A0K6IN07</accession>
<evidence type="ECO:0000313" key="2">
    <source>
        <dbReference type="Proteomes" id="UP000182769"/>
    </source>
</evidence>
<dbReference type="Proteomes" id="UP000182769">
    <property type="component" value="Unassembled WGS sequence"/>
</dbReference>
<dbReference type="OrthoDB" id="9813770at2"/>
<evidence type="ECO:0000313" key="1">
    <source>
        <dbReference type="EMBL" id="CUB04500.1"/>
    </source>
</evidence>
<dbReference type="AlphaFoldDB" id="A0A0K6IN07"/>
<name>A0A0K6IN07_9GAMM</name>
<keyword evidence="2" id="KW-1185">Reference proteome</keyword>
<dbReference type="SUPFAM" id="SSF52833">
    <property type="entry name" value="Thioredoxin-like"/>
    <property type="match status" value="1"/>
</dbReference>
<protein>
    <recommendedName>
        <fullName evidence="3">DSBA-like thioredoxin domain</fullName>
    </recommendedName>
</protein>
<proteinExistence type="predicted"/>
<dbReference type="STRING" id="1137284.GCA_001418205_02369"/>